<keyword evidence="11" id="KW-0479">Metal-binding</keyword>
<dbReference type="InterPro" id="IPR001709">
    <property type="entry name" value="Flavoprot_Pyr_Nucl_cyt_Rdtase"/>
</dbReference>
<evidence type="ECO:0000256" key="6">
    <source>
        <dbReference type="ARBA" id="ARBA00022857"/>
    </source>
</evidence>
<gene>
    <name evidence="14" type="ORF">nbrc107697_32190</name>
</gene>
<evidence type="ECO:0000256" key="4">
    <source>
        <dbReference type="ARBA" id="ARBA00012229"/>
    </source>
</evidence>
<evidence type="ECO:0000256" key="10">
    <source>
        <dbReference type="ARBA" id="ARBA00049433"/>
    </source>
</evidence>
<evidence type="ECO:0000256" key="11">
    <source>
        <dbReference type="RuleBase" id="RU000356"/>
    </source>
</evidence>
<dbReference type="InterPro" id="IPR000971">
    <property type="entry name" value="Globin"/>
</dbReference>
<dbReference type="InterPro" id="IPR009050">
    <property type="entry name" value="Globin-like_sf"/>
</dbReference>
<evidence type="ECO:0000256" key="7">
    <source>
        <dbReference type="ARBA" id="ARBA00023014"/>
    </source>
</evidence>
<comment type="catalytic activity">
    <reaction evidence="10">
        <text>2 nitric oxide + NADPH + 2 O2 = 2 nitrate + NADP(+) + H(+)</text>
        <dbReference type="Rhea" id="RHEA:19465"/>
        <dbReference type="ChEBI" id="CHEBI:15378"/>
        <dbReference type="ChEBI" id="CHEBI:15379"/>
        <dbReference type="ChEBI" id="CHEBI:16480"/>
        <dbReference type="ChEBI" id="CHEBI:17632"/>
        <dbReference type="ChEBI" id="CHEBI:57783"/>
        <dbReference type="ChEBI" id="CHEBI:58349"/>
        <dbReference type="EC" id="1.14.12.17"/>
    </reaction>
</comment>
<keyword evidence="11" id="KW-0349">Heme</keyword>
<dbReference type="Gene3D" id="2.40.30.10">
    <property type="entry name" value="Translation factors"/>
    <property type="match status" value="1"/>
</dbReference>
<feature type="domain" description="Globin" evidence="12">
    <location>
        <begin position="1"/>
        <end position="137"/>
    </location>
</feature>
<comment type="cofactor">
    <cofactor evidence="2">
        <name>FAD</name>
        <dbReference type="ChEBI" id="CHEBI:57692"/>
    </cofactor>
</comment>
<evidence type="ECO:0000256" key="3">
    <source>
        <dbReference type="ARBA" id="ARBA00006401"/>
    </source>
</evidence>
<dbReference type="OrthoDB" id="3213438at2"/>
<dbReference type="GO" id="GO:0051537">
    <property type="term" value="F:2 iron, 2 sulfur cluster binding"/>
    <property type="evidence" value="ECO:0007669"/>
    <property type="project" value="UniProtKB-KW"/>
</dbReference>
<evidence type="ECO:0000259" key="13">
    <source>
        <dbReference type="PROSITE" id="PS51384"/>
    </source>
</evidence>
<keyword evidence="11" id="KW-0813">Transport</keyword>
<keyword evidence="5" id="KW-0001">2Fe-2S</keyword>
<evidence type="ECO:0000259" key="12">
    <source>
        <dbReference type="PROSITE" id="PS01033"/>
    </source>
</evidence>
<evidence type="ECO:0000256" key="2">
    <source>
        <dbReference type="ARBA" id="ARBA00001974"/>
    </source>
</evidence>
<dbReference type="PROSITE" id="PS01033">
    <property type="entry name" value="GLOBIN"/>
    <property type="match status" value="1"/>
</dbReference>
<dbReference type="Pfam" id="PF00970">
    <property type="entry name" value="FAD_binding_6"/>
    <property type="match status" value="1"/>
</dbReference>
<dbReference type="InterPro" id="IPR050415">
    <property type="entry name" value="MRET"/>
</dbReference>
<evidence type="ECO:0000256" key="9">
    <source>
        <dbReference type="ARBA" id="ARBA00048649"/>
    </source>
</evidence>
<evidence type="ECO:0000256" key="1">
    <source>
        <dbReference type="ARBA" id="ARBA00001970"/>
    </source>
</evidence>
<keyword evidence="11" id="KW-0408">Iron</keyword>
<dbReference type="PRINTS" id="PR00410">
    <property type="entry name" value="PHEHYDRXLASE"/>
</dbReference>
<comment type="cofactor">
    <cofactor evidence="1">
        <name>heme b</name>
        <dbReference type="ChEBI" id="CHEBI:60344"/>
    </cofactor>
</comment>
<sequence>MVDDTPGALTRLRDLVRADPGRFTNSFFTRLFALDPTARELFPASLGHVRHGFYRVIDLVLEVTPTSSGHAELIDLLAQLGRDHRKYGVTGHHYDLARTALVAEFASLLGPAWTRPVATAVDQTVALITGVMSQAADRDTGPAVTRARVTEKFQIGREHAVIRLLAERPLTYLPGQFVEVQIPQWPREWRMLSPSIPANPAGEVEFHVRAIEGGTVSKSIVVETHVDDEWAIAQHHGTMRVEPTTPTTMVAGGTGIAPLRSILLDMCTQVTNPPVHLYYGARHPGELYELPNLQRMASMNPWLQITAVTEKRDDPWWLPSIAPPTELGFPHMIGTLADAVIHDARSVPDHWEDRDVLVAGSPQMIEVTRRKLLIVGARASRIQHDEV</sequence>
<dbReference type="AlphaFoldDB" id="A0A7I9V277"/>
<comment type="caution">
    <text evidence="14">The sequence shown here is derived from an EMBL/GenBank/DDBJ whole genome shotgun (WGS) entry which is preliminary data.</text>
</comment>
<keyword evidence="11" id="KW-0561">Oxygen transport</keyword>
<dbReference type="PRINTS" id="PR00371">
    <property type="entry name" value="FPNCR"/>
</dbReference>
<dbReference type="InterPro" id="IPR017938">
    <property type="entry name" value="Riboflavin_synthase-like_b-brl"/>
</dbReference>
<dbReference type="PROSITE" id="PS51384">
    <property type="entry name" value="FAD_FR"/>
    <property type="match status" value="1"/>
</dbReference>
<comment type="similarity">
    <text evidence="3">In the C-terminal section; belongs to the flavoprotein pyridine nucleotide cytochrome reductase family.</text>
</comment>
<evidence type="ECO:0000256" key="5">
    <source>
        <dbReference type="ARBA" id="ARBA00022714"/>
    </source>
</evidence>
<dbReference type="SUPFAM" id="SSF46458">
    <property type="entry name" value="Globin-like"/>
    <property type="match status" value="1"/>
</dbReference>
<dbReference type="GO" id="GO:0019825">
    <property type="term" value="F:oxygen binding"/>
    <property type="evidence" value="ECO:0007669"/>
    <property type="project" value="InterPro"/>
</dbReference>
<dbReference type="EMBL" id="BJOU01000017">
    <property type="protein sequence ID" value="GED99180.1"/>
    <property type="molecule type" value="Genomic_DNA"/>
</dbReference>
<evidence type="ECO:0000313" key="15">
    <source>
        <dbReference type="Proteomes" id="UP000444980"/>
    </source>
</evidence>
<feature type="domain" description="FAD-binding FR-type" evidence="13">
    <location>
        <begin position="142"/>
        <end position="242"/>
    </location>
</feature>
<dbReference type="InterPro" id="IPR039261">
    <property type="entry name" value="FNR_nucleotide-bd"/>
</dbReference>
<dbReference type="Gene3D" id="1.10.490.10">
    <property type="entry name" value="Globins"/>
    <property type="match status" value="1"/>
</dbReference>
<dbReference type="InterPro" id="IPR012292">
    <property type="entry name" value="Globin/Proto"/>
</dbReference>
<comment type="catalytic activity">
    <reaction evidence="9">
        <text>2 nitric oxide + NADH + 2 O2 = 2 nitrate + NAD(+) + H(+)</text>
        <dbReference type="Rhea" id="RHEA:19469"/>
        <dbReference type="ChEBI" id="CHEBI:15378"/>
        <dbReference type="ChEBI" id="CHEBI:15379"/>
        <dbReference type="ChEBI" id="CHEBI:16480"/>
        <dbReference type="ChEBI" id="CHEBI:17632"/>
        <dbReference type="ChEBI" id="CHEBI:57540"/>
        <dbReference type="ChEBI" id="CHEBI:57945"/>
        <dbReference type="EC" id="1.14.12.17"/>
    </reaction>
</comment>
<accession>A0A7I9V277</accession>
<organism evidence="14 15">
    <name type="scientific">Gordonia crocea</name>
    <dbReference type="NCBI Taxonomy" id="589162"/>
    <lineage>
        <taxon>Bacteria</taxon>
        <taxon>Bacillati</taxon>
        <taxon>Actinomycetota</taxon>
        <taxon>Actinomycetes</taxon>
        <taxon>Mycobacteriales</taxon>
        <taxon>Gordoniaceae</taxon>
        <taxon>Gordonia</taxon>
    </lineage>
</organism>
<evidence type="ECO:0000256" key="8">
    <source>
        <dbReference type="ARBA" id="ARBA00023027"/>
    </source>
</evidence>
<keyword evidence="15" id="KW-1185">Reference proteome</keyword>
<dbReference type="Pfam" id="PF00175">
    <property type="entry name" value="NAD_binding_1"/>
    <property type="match status" value="1"/>
</dbReference>
<proteinExistence type="inferred from homology"/>
<dbReference type="CDD" id="cd06187">
    <property type="entry name" value="O2ase_reductase_like"/>
    <property type="match status" value="1"/>
</dbReference>
<keyword evidence="8" id="KW-0520">NAD</keyword>
<dbReference type="SUPFAM" id="SSF52343">
    <property type="entry name" value="Ferredoxin reductase-like, C-terminal NADP-linked domain"/>
    <property type="match status" value="1"/>
</dbReference>
<dbReference type="InterPro" id="IPR008333">
    <property type="entry name" value="Cbr1-like_FAD-bd_dom"/>
</dbReference>
<dbReference type="PANTHER" id="PTHR47354:SF5">
    <property type="entry name" value="PROTEIN RFBI"/>
    <property type="match status" value="1"/>
</dbReference>
<evidence type="ECO:0000313" key="14">
    <source>
        <dbReference type="EMBL" id="GED99180.1"/>
    </source>
</evidence>
<name>A0A7I9V277_9ACTN</name>
<dbReference type="GO" id="GO:0008941">
    <property type="term" value="F:nitric oxide dioxygenase NAD(P)H activity"/>
    <property type="evidence" value="ECO:0007669"/>
    <property type="project" value="UniProtKB-EC"/>
</dbReference>
<dbReference type="PANTHER" id="PTHR47354">
    <property type="entry name" value="NADH OXIDOREDUCTASE HCR"/>
    <property type="match status" value="1"/>
</dbReference>
<comment type="similarity">
    <text evidence="11">Belongs to the globin family.</text>
</comment>
<dbReference type="RefSeq" id="WP_161928487.1">
    <property type="nucleotide sequence ID" value="NZ_BJOU01000017.1"/>
</dbReference>
<dbReference type="SUPFAM" id="SSF63380">
    <property type="entry name" value="Riboflavin synthase domain-like"/>
    <property type="match status" value="1"/>
</dbReference>
<dbReference type="GO" id="GO:0020037">
    <property type="term" value="F:heme binding"/>
    <property type="evidence" value="ECO:0007669"/>
    <property type="project" value="InterPro"/>
</dbReference>
<keyword evidence="7" id="KW-0411">Iron-sulfur</keyword>
<dbReference type="CDD" id="cd19753">
    <property type="entry name" value="Mb-like_oxidoreductase"/>
    <property type="match status" value="1"/>
</dbReference>
<dbReference type="Gene3D" id="3.40.50.80">
    <property type="entry name" value="Nucleotide-binding domain of ferredoxin-NADP reductase (FNR) module"/>
    <property type="match status" value="1"/>
</dbReference>
<dbReference type="InterPro" id="IPR001433">
    <property type="entry name" value="OxRdtase_FAD/NAD-bd"/>
</dbReference>
<dbReference type="Proteomes" id="UP000444980">
    <property type="component" value="Unassembled WGS sequence"/>
</dbReference>
<protein>
    <recommendedName>
        <fullName evidence="4">nitric oxide dioxygenase</fullName>
        <ecNumber evidence="4">1.14.12.17</ecNumber>
    </recommendedName>
</protein>
<dbReference type="InterPro" id="IPR017927">
    <property type="entry name" value="FAD-bd_FR_type"/>
</dbReference>
<reference evidence="15" key="1">
    <citation type="submission" date="2019-06" db="EMBL/GenBank/DDBJ databases">
        <title>Gordonia isolated from sludge of a wastewater treatment plant.</title>
        <authorList>
            <person name="Tamura T."/>
            <person name="Aoyama K."/>
            <person name="Kang Y."/>
            <person name="Saito S."/>
            <person name="Akiyama N."/>
            <person name="Yazawa K."/>
            <person name="Gonoi T."/>
            <person name="Mikami Y."/>
        </authorList>
    </citation>
    <scope>NUCLEOTIDE SEQUENCE [LARGE SCALE GENOMIC DNA]</scope>
    <source>
        <strain evidence="15">NBRC 107697</strain>
    </source>
</reference>
<dbReference type="GO" id="GO:0005344">
    <property type="term" value="F:oxygen carrier activity"/>
    <property type="evidence" value="ECO:0007669"/>
    <property type="project" value="UniProtKB-KW"/>
</dbReference>
<dbReference type="Pfam" id="PF00042">
    <property type="entry name" value="Globin"/>
    <property type="match status" value="1"/>
</dbReference>
<dbReference type="EC" id="1.14.12.17" evidence="4"/>
<keyword evidence="6" id="KW-0521">NADP</keyword>